<keyword evidence="2" id="KW-1185">Reference proteome</keyword>
<accession>A0A059EX16</accession>
<reference evidence="1 2" key="2">
    <citation type="submission" date="2014-03" db="EMBL/GenBank/DDBJ databases">
        <title>The Genome Sequence of Anncaliia algerae insect isolate PRA339.</title>
        <authorList>
            <consortium name="The Broad Institute Genome Sequencing Platform"/>
            <consortium name="The Broad Institute Genome Sequencing Center for Infectious Disease"/>
            <person name="Cuomo C."/>
            <person name="Becnel J."/>
            <person name="Sanscrainte N."/>
            <person name="Walker B."/>
            <person name="Young S.K."/>
            <person name="Zeng Q."/>
            <person name="Gargeya S."/>
            <person name="Fitzgerald M."/>
            <person name="Haas B."/>
            <person name="Abouelleil A."/>
            <person name="Alvarado L."/>
            <person name="Arachchi H.M."/>
            <person name="Berlin A.M."/>
            <person name="Chapman S.B."/>
            <person name="Dewar J."/>
            <person name="Goldberg J."/>
            <person name="Griggs A."/>
            <person name="Gujja S."/>
            <person name="Hansen M."/>
            <person name="Howarth C."/>
            <person name="Imamovic A."/>
            <person name="Larimer J."/>
            <person name="McCowan C."/>
            <person name="Murphy C."/>
            <person name="Neiman D."/>
            <person name="Pearson M."/>
            <person name="Priest M."/>
            <person name="Roberts A."/>
            <person name="Saif S."/>
            <person name="Shea T."/>
            <person name="Sisk P."/>
            <person name="Sykes S."/>
            <person name="Wortman J."/>
            <person name="Nusbaum C."/>
            <person name="Birren B."/>
        </authorList>
    </citation>
    <scope>NUCLEOTIDE SEQUENCE [LARGE SCALE GENOMIC DNA]</scope>
    <source>
        <strain evidence="1 2">PRA339</strain>
    </source>
</reference>
<dbReference type="Proteomes" id="UP000030655">
    <property type="component" value="Unassembled WGS sequence"/>
</dbReference>
<dbReference type="VEuPathDB" id="MicrosporidiaDB:H312_03314"/>
<evidence type="ECO:0000313" key="1">
    <source>
        <dbReference type="EMBL" id="KCZ79299.1"/>
    </source>
</evidence>
<proteinExistence type="predicted"/>
<evidence type="ECO:0000313" key="2">
    <source>
        <dbReference type="Proteomes" id="UP000030655"/>
    </source>
</evidence>
<name>A0A059EX16_9MICR</name>
<sequence>MEKQRTLFLYLSNKQVVCYRHMLLIDLRPKLTIRHSLVHKSKVKKKNYLDRMVTNPLTVFLLKGDTKTNLKIFLSLRYLSGYYEKKHTFQENETLIDDLDSENETISLKEEKEIYTLRDWEDRIFNINKEEYNGMLFNDYIAKDKQEIIISLLNKDRKRWMSLFKKDIITCLNLANFLRFDFYNYFNVSSSFISIEKNLHEIFCKKVKVNDLVSEIEENYRLIMNNYKKKKSISKDLFKVFDNLFYYEDILKIKEKTINKY</sequence>
<dbReference type="EMBL" id="KK365304">
    <property type="protein sequence ID" value="KCZ79299.1"/>
    <property type="molecule type" value="Genomic_DNA"/>
</dbReference>
<dbReference type="OrthoDB" id="10443057at2759"/>
<organism evidence="1 2">
    <name type="scientific">Anncaliia algerae PRA339</name>
    <dbReference type="NCBI Taxonomy" id="1288291"/>
    <lineage>
        <taxon>Eukaryota</taxon>
        <taxon>Fungi</taxon>
        <taxon>Fungi incertae sedis</taxon>
        <taxon>Microsporidia</taxon>
        <taxon>Tubulinosematoidea</taxon>
        <taxon>Tubulinosematidae</taxon>
        <taxon>Anncaliia</taxon>
    </lineage>
</organism>
<dbReference type="HOGENOM" id="CLU_1065470_0_0_1"/>
<gene>
    <name evidence="1" type="ORF">H312_03314</name>
</gene>
<protein>
    <submittedName>
        <fullName evidence="1">Uncharacterized protein</fullName>
    </submittedName>
</protein>
<reference evidence="2" key="1">
    <citation type="submission" date="2013-02" db="EMBL/GenBank/DDBJ databases">
        <authorList>
            <consortium name="The Broad Institute Genome Sequencing Platform"/>
            <person name="Cuomo C."/>
            <person name="Becnel J."/>
            <person name="Sanscrainte N."/>
            <person name="Walker B."/>
            <person name="Young S.K."/>
            <person name="Zeng Q."/>
            <person name="Gargeya S."/>
            <person name="Fitzgerald M."/>
            <person name="Haas B."/>
            <person name="Abouelleil A."/>
            <person name="Alvarado L."/>
            <person name="Arachchi H.M."/>
            <person name="Berlin A.M."/>
            <person name="Chapman S.B."/>
            <person name="Dewar J."/>
            <person name="Goldberg J."/>
            <person name="Griggs A."/>
            <person name="Gujja S."/>
            <person name="Hansen M."/>
            <person name="Howarth C."/>
            <person name="Imamovic A."/>
            <person name="Larimer J."/>
            <person name="McCowan C."/>
            <person name="Murphy C."/>
            <person name="Neiman D."/>
            <person name="Pearson M."/>
            <person name="Priest M."/>
            <person name="Roberts A."/>
            <person name="Saif S."/>
            <person name="Shea T."/>
            <person name="Sisk P."/>
            <person name="Sykes S."/>
            <person name="Wortman J."/>
            <person name="Nusbaum C."/>
            <person name="Birren B."/>
        </authorList>
    </citation>
    <scope>NUCLEOTIDE SEQUENCE [LARGE SCALE GENOMIC DNA]</scope>
    <source>
        <strain evidence="2">PRA339</strain>
    </source>
</reference>
<dbReference type="AlphaFoldDB" id="A0A059EX16"/>